<reference evidence="2 3" key="1">
    <citation type="journal article" date="2021" name="ISME Commun">
        <title>Automated analysis of genomic sequences facilitates high-throughput and comprehensive description of bacteria.</title>
        <authorList>
            <person name="Hitch T.C.A."/>
        </authorList>
    </citation>
    <scope>NUCLEOTIDE SEQUENCE [LARGE SCALE GENOMIC DNA]</scope>
    <source>
        <strain evidence="2 3">Sanger_18</strain>
    </source>
</reference>
<dbReference type="RefSeq" id="WP_262575873.1">
    <property type="nucleotide sequence ID" value="NZ_JAOQKJ010000018.1"/>
</dbReference>
<gene>
    <name evidence="2" type="ORF">OCV77_15285</name>
</gene>
<comment type="caution">
    <text evidence="2">The sequence shown here is derived from an EMBL/GenBank/DDBJ whole genome shotgun (WGS) entry which is preliminary data.</text>
</comment>
<name>A0ABT2T7W4_9FIRM</name>
<dbReference type="SUPFAM" id="SSF48452">
    <property type="entry name" value="TPR-like"/>
    <property type="match status" value="1"/>
</dbReference>
<keyword evidence="1" id="KW-1133">Transmembrane helix</keyword>
<proteinExistence type="predicted"/>
<evidence type="ECO:0000313" key="3">
    <source>
        <dbReference type="Proteomes" id="UP001652432"/>
    </source>
</evidence>
<keyword evidence="3" id="KW-1185">Reference proteome</keyword>
<dbReference type="Gene3D" id="1.25.40.10">
    <property type="entry name" value="Tetratricopeptide repeat domain"/>
    <property type="match status" value="1"/>
</dbReference>
<organism evidence="2 3">
    <name type="scientific">Suilimivivens aceti</name>
    <dbReference type="NCBI Taxonomy" id="2981774"/>
    <lineage>
        <taxon>Bacteria</taxon>
        <taxon>Bacillati</taxon>
        <taxon>Bacillota</taxon>
        <taxon>Clostridia</taxon>
        <taxon>Lachnospirales</taxon>
        <taxon>Lachnospiraceae</taxon>
        <taxon>Suilimivivens</taxon>
    </lineage>
</organism>
<accession>A0ABT2T7W4</accession>
<dbReference type="InterPro" id="IPR011990">
    <property type="entry name" value="TPR-like_helical_dom_sf"/>
</dbReference>
<evidence type="ECO:0000256" key="1">
    <source>
        <dbReference type="SAM" id="Phobius"/>
    </source>
</evidence>
<evidence type="ECO:0000313" key="2">
    <source>
        <dbReference type="EMBL" id="MCU6745839.1"/>
    </source>
</evidence>
<keyword evidence="1" id="KW-0472">Membrane</keyword>
<dbReference type="Proteomes" id="UP001652432">
    <property type="component" value="Unassembled WGS sequence"/>
</dbReference>
<protein>
    <submittedName>
        <fullName evidence="2">Tetratricopeptide repeat protein</fullName>
    </submittedName>
</protein>
<keyword evidence="1" id="KW-0812">Transmembrane</keyword>
<dbReference type="EMBL" id="JAOQKJ010000018">
    <property type="protein sequence ID" value="MCU6745839.1"/>
    <property type="molecule type" value="Genomic_DNA"/>
</dbReference>
<sequence length="445" mass="50672">MEEKELRRVRERNEARAKRKKKRKRIVMIEKIVFSVFCVAVIVVAGVLIYRLLPGVQVARQLKEANAYIETEAYDDAIASCQEALKIDSSSVQAYRSMAGAYLTKEDTMAAEQILYQGWETTQDESLLQYYCTVLLNEAVDDINSQNCTLDTLGKCVSVLEKDAANQDVYTLLDACYDRLLGEDSEQEELLCNGTESDSCGYEEYQDMMLRLLLVYDSQPSDQLLAEIQKLAAPKLDALGLEVKHLDDYAGLLSRIVEIGDNAELQQLSTCVQKAQEAQQLFAGAFEIFRSGSFEPIKEFMNSEEYLAIRDAFMNGTMEYWKGATYIPVNCDKMKILYADGSYQFAFADFKECGNKSDVINIWTAKQEDAGVQRICISYEPSSESGEYFPHTVYEFIYLYSNVKINGEYVPQMNYRFETRVENPEGTVTELIGDWGGEHEWTTEF</sequence>
<feature type="transmembrane region" description="Helical" evidence="1">
    <location>
        <begin position="28"/>
        <end position="53"/>
    </location>
</feature>